<name>N9JPJ4_ACIBA</name>
<accession>N9JPJ4</accession>
<organism evidence="1 2">
    <name type="scientific">Acinetobacter baumannii NIPH 80</name>
    <dbReference type="NCBI Taxonomy" id="1217629"/>
    <lineage>
        <taxon>Bacteria</taxon>
        <taxon>Pseudomonadati</taxon>
        <taxon>Pseudomonadota</taxon>
        <taxon>Gammaproteobacteria</taxon>
        <taxon>Moraxellales</taxon>
        <taxon>Moraxellaceae</taxon>
        <taxon>Acinetobacter</taxon>
        <taxon>Acinetobacter calcoaceticus/baumannii complex</taxon>
    </lineage>
</organism>
<dbReference type="RefSeq" id="WP_005138139.1">
    <property type="nucleotide sequence ID" value="NZ_KB849947.1"/>
</dbReference>
<dbReference type="Proteomes" id="UP000013021">
    <property type="component" value="Unassembled WGS sequence"/>
</dbReference>
<dbReference type="HOGENOM" id="CLU_1551927_0_0_6"/>
<evidence type="ECO:0000313" key="1">
    <source>
        <dbReference type="EMBL" id="ENW73622.1"/>
    </source>
</evidence>
<dbReference type="EMBL" id="APRE01000027">
    <property type="protein sequence ID" value="ENW73622.1"/>
    <property type="molecule type" value="Genomic_DNA"/>
</dbReference>
<comment type="caution">
    <text evidence="1">The sequence shown here is derived from an EMBL/GenBank/DDBJ whole genome shotgun (WGS) entry which is preliminary data.</text>
</comment>
<dbReference type="AlphaFoldDB" id="N9JPJ4"/>
<protein>
    <submittedName>
        <fullName evidence="1">Uncharacterized protein</fullName>
    </submittedName>
</protein>
<sequence length="172" mass="20428">MTIKIIATLEELREWNVENFIFTNQIFRRHQYLVLNNMVGIRHDDDPNQMYGIPFSFVQVQNDEQNNSSTPEKAKLKFLRLFTEVVGGPNHGELISVWGSDTFDAFAEPENDYLWGYEKVPTELAIIRYRKAKTFVVFNNKYYIREFFICNSSDQDKAIRSFRNYFNPVFKK</sequence>
<proteinExistence type="predicted"/>
<gene>
    <name evidence="1" type="ORF">F913_01333</name>
</gene>
<reference evidence="1 2" key="1">
    <citation type="submission" date="2013-02" db="EMBL/GenBank/DDBJ databases">
        <title>The Genome Sequence of Acinetobacter baumannii NIPH 80.</title>
        <authorList>
            <consortium name="The Broad Institute Genome Sequencing Platform"/>
            <consortium name="The Broad Institute Genome Sequencing Center for Infectious Disease"/>
            <person name="Cerqueira G."/>
            <person name="Feldgarden M."/>
            <person name="Courvalin P."/>
            <person name="Perichon B."/>
            <person name="Grillot-Courvalin C."/>
            <person name="Clermont D."/>
            <person name="Rocha E."/>
            <person name="Yoon E.-J."/>
            <person name="Nemec A."/>
            <person name="Walker B."/>
            <person name="Young S.K."/>
            <person name="Zeng Q."/>
            <person name="Gargeya S."/>
            <person name="Fitzgerald M."/>
            <person name="Haas B."/>
            <person name="Abouelleil A."/>
            <person name="Alvarado L."/>
            <person name="Arachchi H.M."/>
            <person name="Berlin A.M."/>
            <person name="Chapman S.B."/>
            <person name="Dewar J."/>
            <person name="Goldberg J."/>
            <person name="Griggs A."/>
            <person name="Gujja S."/>
            <person name="Hansen M."/>
            <person name="Howarth C."/>
            <person name="Imamovic A."/>
            <person name="Larimer J."/>
            <person name="McCowan C."/>
            <person name="Murphy C."/>
            <person name="Neiman D."/>
            <person name="Pearson M."/>
            <person name="Priest M."/>
            <person name="Roberts A."/>
            <person name="Saif S."/>
            <person name="Shea T."/>
            <person name="Sisk P."/>
            <person name="Sykes S."/>
            <person name="Wortman J."/>
            <person name="Nusbaum C."/>
            <person name="Birren B."/>
        </authorList>
    </citation>
    <scope>NUCLEOTIDE SEQUENCE [LARGE SCALE GENOMIC DNA]</scope>
    <source>
        <strain evidence="1 2">NIPH 80</strain>
    </source>
</reference>
<evidence type="ECO:0000313" key="2">
    <source>
        <dbReference type="Proteomes" id="UP000013021"/>
    </source>
</evidence>